<dbReference type="AlphaFoldDB" id="A0A7C3W9T0"/>
<evidence type="ECO:0000313" key="1">
    <source>
        <dbReference type="EMBL" id="HGG91899.1"/>
    </source>
</evidence>
<name>A0A7C3W9T0_9BACT</name>
<dbReference type="EMBL" id="DSRP01000209">
    <property type="protein sequence ID" value="HGG91899.1"/>
    <property type="molecule type" value="Genomic_DNA"/>
</dbReference>
<proteinExistence type="predicted"/>
<accession>A0A7C3W9T0</accession>
<organism evidence="1">
    <name type="scientific">Fundidesulfovibrio putealis</name>
    <dbReference type="NCBI Taxonomy" id="270496"/>
    <lineage>
        <taxon>Bacteria</taxon>
        <taxon>Pseudomonadati</taxon>
        <taxon>Thermodesulfobacteriota</taxon>
        <taxon>Desulfovibrionia</taxon>
        <taxon>Desulfovibrionales</taxon>
        <taxon>Desulfovibrionaceae</taxon>
        <taxon>Fundidesulfovibrio</taxon>
    </lineage>
</organism>
<gene>
    <name evidence="1" type="ORF">ENR59_02975</name>
</gene>
<sequence length="168" mass="18890">MLLTTPQSVVLKAVAQFQKIEKYHGTMPRKHALAYGDDAIEELVAQGLVEWAKFTYGCGKQLKGLRLTVKGQRELDLAGIGLDGPRPSELAYEHLLILQDLYHFCRMPRYRRMMPEKKSRHYLASDFEDLVSRGYILKVRLKAEGGATHKGFVISSKGERALGASTLV</sequence>
<comment type="caution">
    <text evidence="1">The sequence shown here is derived from an EMBL/GenBank/DDBJ whole genome shotgun (WGS) entry which is preliminary data.</text>
</comment>
<reference evidence="1" key="1">
    <citation type="journal article" date="2020" name="mSystems">
        <title>Genome- and Community-Level Interaction Insights into Carbon Utilization and Element Cycling Functions of Hydrothermarchaeota in Hydrothermal Sediment.</title>
        <authorList>
            <person name="Zhou Z."/>
            <person name="Liu Y."/>
            <person name="Xu W."/>
            <person name="Pan J."/>
            <person name="Luo Z.H."/>
            <person name="Li M."/>
        </authorList>
    </citation>
    <scope>NUCLEOTIDE SEQUENCE [LARGE SCALE GENOMIC DNA]</scope>
    <source>
        <strain evidence="1">SpSt-413</strain>
    </source>
</reference>
<protein>
    <submittedName>
        <fullName evidence="1">Uncharacterized protein</fullName>
    </submittedName>
</protein>